<evidence type="ECO:0000259" key="7">
    <source>
        <dbReference type="PROSITE" id="PS50016"/>
    </source>
</evidence>
<keyword evidence="1" id="KW-0479">Metal-binding</keyword>
<feature type="compositionally biased region" description="Polar residues" evidence="6">
    <location>
        <begin position="1472"/>
        <end position="1484"/>
    </location>
</feature>
<dbReference type="InterPro" id="IPR036885">
    <property type="entry name" value="SWIB_MDM2_dom_sf"/>
</dbReference>
<comment type="caution">
    <text evidence="11">The sequence shown here is derived from an EMBL/GenBank/DDBJ whole genome shotgun (WGS) entry which is preliminary data.</text>
</comment>
<keyword evidence="3" id="KW-0862">Zinc</keyword>
<feature type="domain" description="Plus3" evidence="9">
    <location>
        <begin position="893"/>
        <end position="1026"/>
    </location>
</feature>
<dbReference type="PANTHER" id="PTHR46695">
    <property type="entry name" value="ZINC FINGER CCCH DOMAIN-CONTAINING PROTEIN 44-RELATED"/>
    <property type="match status" value="1"/>
</dbReference>
<organism evidence="11 12">
    <name type="scientific">Striga hermonthica</name>
    <name type="common">Purple witchweed</name>
    <name type="synonym">Buchnera hermonthica</name>
    <dbReference type="NCBI Taxonomy" id="68872"/>
    <lineage>
        <taxon>Eukaryota</taxon>
        <taxon>Viridiplantae</taxon>
        <taxon>Streptophyta</taxon>
        <taxon>Embryophyta</taxon>
        <taxon>Tracheophyta</taxon>
        <taxon>Spermatophyta</taxon>
        <taxon>Magnoliopsida</taxon>
        <taxon>eudicotyledons</taxon>
        <taxon>Gunneridae</taxon>
        <taxon>Pentapetalae</taxon>
        <taxon>asterids</taxon>
        <taxon>lamiids</taxon>
        <taxon>Lamiales</taxon>
        <taxon>Orobanchaceae</taxon>
        <taxon>Buchnereae</taxon>
        <taxon>Striga</taxon>
    </lineage>
</organism>
<dbReference type="SUPFAM" id="SSF57903">
    <property type="entry name" value="FYVE/PHD zinc finger"/>
    <property type="match status" value="1"/>
</dbReference>
<evidence type="ECO:0000259" key="10">
    <source>
        <dbReference type="PROSITE" id="PS51925"/>
    </source>
</evidence>
<dbReference type="SUPFAM" id="SSF159042">
    <property type="entry name" value="Plus3-like"/>
    <property type="match status" value="1"/>
</dbReference>
<dbReference type="InterPro" id="IPR003169">
    <property type="entry name" value="GYF"/>
</dbReference>
<feature type="domain" description="DM2" evidence="10">
    <location>
        <begin position="753"/>
        <end position="836"/>
    </location>
</feature>
<protein>
    <submittedName>
        <fullName evidence="11">Zinc finger CCCH domain-containing protein 19</fullName>
    </submittedName>
</protein>
<sequence length="1709" mass="185639">MAGDEDSVAGVNKPSEMEEVTADALAAVGAEKRESTPESGHSGSSAGGERAEAEGGGLPENHAAEGETEFVEDTVAEMHELPPVVETAAVEEGGGGVVALQSEDQPPEINDVDGGDVVIETPLPVVASHVVGAQADGEGVTEMDATPCEDQAGGTEAGGEPESEMDKKVVLTDSNPQIDDAVGDEMPVDLLVEVKADQDLSSLVEPNVGEADTEAGNTKQITEFQMDARKDDLQVGFEGMEVLVIKSEEHVTDGKENEAAGVTCLMADSCEVENKVEAVVEGDKVDEEKEKVADSVNDSEVETIEKPAIFEDEKVDSVTLEETPVTGRETDVEIKTELNARVVVTSEQEQIPESSHHLNNHDEELDHAEENLASGTTMVDESMTVEVSGVDMTENEDAVVRKNLPEVDGKEETEMGEELELPRNDVADDKQLDDAEFGTEKGTDELADRTSDEDGKMETEETNSDADEPGPDLYDSPAALDEEEDEAMAVEEETGTQDTEMETEANIADSGKASGGKRKRAKSSKNSLSTPKGTTKASSRKTVGEDVCFICFDGGELVLCDRRGCPKAYHPSCVNRDEAFFKSKGRWNCGWHLCSICEKNARYMCYTCTFSLCKSCTKDAIILCVRGNKGFCQTCMRTVRLIENKEQGSREAQVDFDDRNSWEYLFKDYYIELKSKLSLSLDEIAEAKNPWKGADVLSGSSKQELSDARADANDGGSGSDDSIENRETIRPKRRKTRKQRKSLSREEDIVSTGVHNSEWASKELLEFVSHMKDGDTSLLSQFDVQALLLEYIKRNKLRDPRRKSQIMCDARLTNLFGKPRVAHFEMLKLLESHFLVRDEHNDDFQGSVVDTENNQLDDDGNGDPQAKGSKDRKRKSRKKGDRGPQSNLDDYAAIDMHNIGLIYLRRKLMEDLLEDAEMFHDKVIGTFVRIRISGSNQKQDLYRLVQVVGTSKAAEPYKIGKKSTDTMVEILNLDKTEIVSIDTISNQDFTEEECKRLRQSIKCGLIRRLTVGEILDKTTEIQAARVNDWLESETLRLSHLRDRAKKLQLLKTPEERRRRLDEFPEIHADPKMDPSYESDDNDSENEDSRRDAFMRARGINRRPRAPISPGSDSSSKLTIKNWESTKYSLGSSFSANTTHVGEIVNDNSSWNSESVIKGTDGFGNLEKQISSSNPEHIERAPRSTASVMITPQSSSLSSGGAAVEIAAVKINESEKIWHYQDPSGKIQGPFSMVQLRKWNNTGYFPANLKIWRSSEKQEKSILLADALEGKFPKDSPATNNNNNNNTLYNSSHSLGSHSVKSSEISLHKERSSNLDQNLGSRTRPERWRGNDFTNLPSPTPRQSNSGWDVKERGSLSVATNQNQNPAINGVLASPTPVSPYIGTRSPSVVASSSIVNPAIQAAPFSPTPDTQQGTTLLTSAVPLHAQPNLTSEPPAVSPLAMQMPPAHLPAGGVQAQNPQGGYVWGPPAAGNAPQNSSGSFQNSGTPPPPPPAGLQPDPWRPAAAQPLSQPNMSPLPWAGVGGPTENNATNPNMVWAANMIQQQPNNNPNMGWGSWGPPPAVPVPNNTSNWGAVPAPGNVGPNSNPGPVPGYVNPAWGQGPMAGNGWGPPSGNNTGGPPPSLPGPPQQGNMNQGGSWGGGSEQQNQMGGGGGQYSSGGRGGSGRDSGYRGGGPRPWNNNRQSSFGGGGLRKQDMEEIRCYTVLPWRKCDG</sequence>
<feature type="region of interest" description="Disordered" evidence="6">
    <location>
        <begin position="1058"/>
        <end position="1117"/>
    </location>
</feature>
<evidence type="ECO:0000313" key="12">
    <source>
        <dbReference type="Proteomes" id="UP001153555"/>
    </source>
</evidence>
<feature type="domain" description="PHD-type" evidence="7">
    <location>
        <begin position="545"/>
        <end position="611"/>
    </location>
</feature>
<evidence type="ECO:0000313" key="11">
    <source>
        <dbReference type="EMBL" id="CAA0827680.1"/>
    </source>
</evidence>
<dbReference type="PROSITE" id="PS01359">
    <property type="entry name" value="ZF_PHD_1"/>
    <property type="match status" value="1"/>
</dbReference>
<dbReference type="CDD" id="cd15568">
    <property type="entry name" value="PHD5_NSD"/>
    <property type="match status" value="1"/>
</dbReference>
<dbReference type="InterPro" id="IPR019787">
    <property type="entry name" value="Znf_PHD-finger"/>
</dbReference>
<evidence type="ECO:0000256" key="6">
    <source>
        <dbReference type="SAM" id="MobiDB-lite"/>
    </source>
</evidence>
<reference evidence="11" key="1">
    <citation type="submission" date="2019-12" db="EMBL/GenBank/DDBJ databases">
        <authorList>
            <person name="Scholes J."/>
        </authorList>
    </citation>
    <scope>NUCLEOTIDE SEQUENCE</scope>
</reference>
<dbReference type="PANTHER" id="PTHR46695:SF5">
    <property type="entry name" value="RNA POLYMERASE-ASSOCIATED PROTEIN RTF1 HOMOLOG"/>
    <property type="match status" value="1"/>
</dbReference>
<feature type="compositionally biased region" description="Basic residues" evidence="6">
    <location>
        <begin position="870"/>
        <end position="880"/>
    </location>
</feature>
<feature type="compositionally biased region" description="Polar residues" evidence="6">
    <location>
        <begin position="526"/>
        <end position="538"/>
    </location>
</feature>
<feature type="region of interest" description="Disordered" evidence="6">
    <location>
        <begin position="1270"/>
        <end position="1349"/>
    </location>
</feature>
<feature type="region of interest" description="Disordered" evidence="6">
    <location>
        <begin position="346"/>
        <end position="538"/>
    </location>
</feature>
<dbReference type="PROSITE" id="PS51925">
    <property type="entry name" value="SWIB_MDM2"/>
    <property type="match status" value="1"/>
</dbReference>
<dbReference type="SMART" id="SM00719">
    <property type="entry name" value="Plus3"/>
    <property type="match status" value="1"/>
</dbReference>
<dbReference type="InterPro" id="IPR019786">
    <property type="entry name" value="Zinc_finger_PHD-type_CS"/>
</dbReference>
<name>A0A9N7N9T4_STRHE</name>
<dbReference type="CDD" id="cd19757">
    <property type="entry name" value="Bbox1"/>
    <property type="match status" value="1"/>
</dbReference>
<evidence type="ECO:0000256" key="3">
    <source>
        <dbReference type="ARBA" id="ARBA00022833"/>
    </source>
</evidence>
<dbReference type="Gene3D" id="3.30.1490.40">
    <property type="match status" value="1"/>
</dbReference>
<dbReference type="SUPFAM" id="SSF47592">
    <property type="entry name" value="SWIB/MDM2 domain"/>
    <property type="match status" value="1"/>
</dbReference>
<evidence type="ECO:0000256" key="2">
    <source>
        <dbReference type="ARBA" id="ARBA00022771"/>
    </source>
</evidence>
<evidence type="ECO:0000256" key="5">
    <source>
        <dbReference type="PROSITE-ProRule" id="PRU00146"/>
    </source>
</evidence>
<feature type="compositionally biased region" description="Low complexity" evidence="6">
    <location>
        <begin position="38"/>
        <end position="48"/>
    </location>
</feature>
<feature type="compositionally biased region" description="Acidic residues" evidence="6">
    <location>
        <begin position="1076"/>
        <end position="1085"/>
    </location>
</feature>
<dbReference type="InterPro" id="IPR001965">
    <property type="entry name" value="Znf_PHD"/>
</dbReference>
<feature type="compositionally biased region" description="Basic and acidic residues" evidence="6">
    <location>
        <begin position="1058"/>
        <end position="1074"/>
    </location>
</feature>
<dbReference type="CDD" id="cd00072">
    <property type="entry name" value="GYF"/>
    <property type="match status" value="1"/>
</dbReference>
<dbReference type="Gene3D" id="3.90.70.200">
    <property type="entry name" value="Plus-3 domain"/>
    <property type="match status" value="1"/>
</dbReference>
<dbReference type="EMBL" id="CACSLK010027752">
    <property type="protein sequence ID" value="CAA0827680.1"/>
    <property type="molecule type" value="Genomic_DNA"/>
</dbReference>
<dbReference type="SMART" id="SM00249">
    <property type="entry name" value="PHD"/>
    <property type="match status" value="1"/>
</dbReference>
<feature type="compositionally biased region" description="Acidic residues" evidence="6">
    <location>
        <begin position="460"/>
        <end position="470"/>
    </location>
</feature>
<dbReference type="Gene3D" id="1.10.245.10">
    <property type="entry name" value="SWIB/MDM2 domain"/>
    <property type="match status" value="1"/>
</dbReference>
<evidence type="ECO:0000259" key="8">
    <source>
        <dbReference type="PROSITE" id="PS50829"/>
    </source>
</evidence>
<dbReference type="OrthoDB" id="6415790at2759"/>
<dbReference type="Pfam" id="PF02213">
    <property type="entry name" value="GYF"/>
    <property type="match status" value="1"/>
</dbReference>
<feature type="region of interest" description="Disordered" evidence="6">
    <location>
        <begin position="139"/>
        <end position="164"/>
    </location>
</feature>
<dbReference type="PROSITE" id="PS50016">
    <property type="entry name" value="ZF_PHD_2"/>
    <property type="match status" value="1"/>
</dbReference>
<feature type="compositionally biased region" description="Low complexity" evidence="6">
    <location>
        <begin position="1279"/>
        <end position="1302"/>
    </location>
</feature>
<feature type="compositionally biased region" description="Basic and acidic residues" evidence="6">
    <location>
        <begin position="398"/>
        <end position="413"/>
    </location>
</feature>
<feature type="compositionally biased region" description="Basic and acidic residues" evidence="6">
    <location>
        <begin position="354"/>
        <end position="370"/>
    </location>
</feature>
<keyword evidence="2 5" id="KW-0863">Zinc-finger</keyword>
<evidence type="ECO:0000259" key="9">
    <source>
        <dbReference type="PROSITE" id="PS51360"/>
    </source>
</evidence>
<feature type="region of interest" description="Disordered" evidence="6">
    <location>
        <begin position="1447"/>
        <end position="1530"/>
    </location>
</feature>
<dbReference type="Gene3D" id="3.30.40.10">
    <property type="entry name" value="Zinc/RING finger domain, C3HC4 (zinc finger)"/>
    <property type="match status" value="1"/>
</dbReference>
<dbReference type="FunFam" id="3.90.70.200:FF:000002">
    <property type="entry name" value="Zinc finger CCCH domain-containing protein 19"/>
    <property type="match status" value="1"/>
</dbReference>
<dbReference type="InterPro" id="IPR035445">
    <property type="entry name" value="GYF-like_dom_sf"/>
</dbReference>
<dbReference type="FunFam" id="3.30.40.10:FF:000303">
    <property type="entry name" value="Zinc finger CCCH domain-containing protein 19"/>
    <property type="match status" value="1"/>
</dbReference>
<feature type="compositionally biased region" description="Acidic residues" evidence="6">
    <location>
        <begin position="480"/>
        <end position="503"/>
    </location>
</feature>
<dbReference type="SMART" id="SM00151">
    <property type="entry name" value="SWIB"/>
    <property type="match status" value="1"/>
</dbReference>
<feature type="region of interest" description="Disordered" evidence="6">
    <location>
        <begin position="1568"/>
        <end position="1695"/>
    </location>
</feature>
<dbReference type="CDD" id="cd10567">
    <property type="entry name" value="SWIB-MDM2_like"/>
    <property type="match status" value="1"/>
</dbReference>
<keyword evidence="12" id="KW-1185">Reference proteome</keyword>
<feature type="compositionally biased region" description="Basic and acidic residues" evidence="6">
    <location>
        <begin position="420"/>
        <end position="459"/>
    </location>
</feature>
<feature type="region of interest" description="Disordered" evidence="6">
    <location>
        <begin position="846"/>
        <end position="889"/>
    </location>
</feature>
<feature type="compositionally biased region" description="Polar residues" evidence="6">
    <location>
        <begin position="1331"/>
        <end position="1346"/>
    </location>
</feature>
<dbReference type="Pfam" id="PF03126">
    <property type="entry name" value="Plus-3"/>
    <property type="match status" value="1"/>
</dbReference>
<dbReference type="InterPro" id="IPR011011">
    <property type="entry name" value="Znf_FYVE_PHD"/>
</dbReference>
<evidence type="ECO:0000256" key="1">
    <source>
        <dbReference type="ARBA" id="ARBA00022723"/>
    </source>
</evidence>
<evidence type="ECO:0000256" key="4">
    <source>
        <dbReference type="ARBA" id="ARBA00023125"/>
    </source>
</evidence>
<dbReference type="InterPro" id="IPR004343">
    <property type="entry name" value="Plus-3_dom"/>
</dbReference>
<dbReference type="InterPro" id="IPR019835">
    <property type="entry name" value="SWIB_domain"/>
</dbReference>
<proteinExistence type="predicted"/>
<dbReference type="PROSITE" id="PS50829">
    <property type="entry name" value="GYF"/>
    <property type="match status" value="1"/>
</dbReference>
<dbReference type="GO" id="GO:0003677">
    <property type="term" value="F:DNA binding"/>
    <property type="evidence" value="ECO:0007669"/>
    <property type="project" value="UniProtKB-KW"/>
</dbReference>
<gene>
    <name evidence="11" type="ORF">SHERM_23375</name>
</gene>
<feature type="compositionally biased region" description="Low complexity" evidence="6">
    <location>
        <begin position="1573"/>
        <end position="1594"/>
    </location>
</feature>
<feature type="domain" description="GYF" evidence="8">
    <location>
        <begin position="1214"/>
        <end position="1268"/>
    </location>
</feature>
<feature type="region of interest" description="Disordered" evidence="6">
    <location>
        <begin position="703"/>
        <end position="749"/>
    </location>
</feature>
<dbReference type="SMART" id="SM00444">
    <property type="entry name" value="GYF"/>
    <property type="match status" value="1"/>
</dbReference>
<dbReference type="PROSITE" id="PS51360">
    <property type="entry name" value="PLUS3"/>
    <property type="match status" value="1"/>
</dbReference>
<feature type="compositionally biased region" description="Pro residues" evidence="6">
    <location>
        <begin position="1616"/>
        <end position="1625"/>
    </location>
</feature>
<keyword evidence="4" id="KW-0238">DNA-binding</keyword>
<dbReference type="GO" id="GO:0008270">
    <property type="term" value="F:zinc ion binding"/>
    <property type="evidence" value="ECO:0007669"/>
    <property type="project" value="UniProtKB-KW"/>
</dbReference>
<dbReference type="SUPFAM" id="SSF55277">
    <property type="entry name" value="GYF domain"/>
    <property type="match status" value="1"/>
</dbReference>
<dbReference type="InterPro" id="IPR013083">
    <property type="entry name" value="Znf_RING/FYVE/PHD"/>
</dbReference>
<feature type="compositionally biased region" description="Gly residues" evidence="6">
    <location>
        <begin position="1634"/>
        <end position="1672"/>
    </location>
</feature>
<dbReference type="Proteomes" id="UP001153555">
    <property type="component" value="Unassembled WGS sequence"/>
</dbReference>
<feature type="compositionally biased region" description="Basic residues" evidence="6">
    <location>
        <begin position="731"/>
        <end position="742"/>
    </location>
</feature>
<dbReference type="InterPro" id="IPR036128">
    <property type="entry name" value="Plus3-like_sf"/>
</dbReference>
<dbReference type="Pfam" id="PF02201">
    <property type="entry name" value="SWIB"/>
    <property type="match status" value="1"/>
</dbReference>
<dbReference type="InterPro" id="IPR003121">
    <property type="entry name" value="SWIB_MDM2_domain"/>
</dbReference>
<accession>A0A9N7N9T4</accession>
<feature type="region of interest" description="Disordered" evidence="6">
    <location>
        <begin position="1"/>
        <end position="73"/>
    </location>
</feature>